<feature type="coiled-coil region" evidence="1">
    <location>
        <begin position="194"/>
        <end position="225"/>
    </location>
</feature>
<reference evidence="3 4" key="1">
    <citation type="submission" date="2012-02" db="EMBL/GenBank/DDBJ databases">
        <title>Whole genome shotgun sequence of Gordonia sputi NBRC 100414.</title>
        <authorList>
            <person name="Yoshida I."/>
            <person name="Hosoyama A."/>
            <person name="Tsuchikane K."/>
            <person name="Katsumata H."/>
            <person name="Yamazaki S."/>
            <person name="Fujita N."/>
        </authorList>
    </citation>
    <scope>NUCLEOTIDE SEQUENCE [LARGE SCALE GENOMIC DNA]</scope>
    <source>
        <strain evidence="3 4">NBRC 100414</strain>
    </source>
</reference>
<dbReference type="Proteomes" id="UP000005845">
    <property type="component" value="Unassembled WGS sequence"/>
</dbReference>
<proteinExistence type="predicted"/>
<dbReference type="AlphaFoldDB" id="H5TUU7"/>
<evidence type="ECO:0000313" key="4">
    <source>
        <dbReference type="Proteomes" id="UP000005845"/>
    </source>
</evidence>
<keyword evidence="4" id="KW-1185">Reference proteome</keyword>
<dbReference type="RefSeq" id="WP_005201856.1">
    <property type="nucleotide sequence ID" value="NZ_BAFC01000004.1"/>
</dbReference>
<feature type="domain" description="CHAT" evidence="2">
    <location>
        <begin position="542"/>
        <end position="832"/>
    </location>
</feature>
<name>H5TUU7_9ACTN</name>
<sequence length="836" mass="91092">MSSIQAPQGGTSVTAALIQQLLAAADEAENRFFEREFPTKDAAMEAGGNLLTIADRTVRGGALAFADAVRAMKNYGACRGIARRYAIDDAEITNSQARCGQVLRAVIVPNRDEARRKAYEVLEEVSTRYAAQGKRSESGAEAANAALCILEMSAADQILLEKARVLLERSVELKNRPSDIAFSRFNLALCLRLIAEADSDNEELLKQADRLLDRASKEFDKLEEAPIGLASTLPLNRSQIVRGRIRGLRSREGLKILLSHRHDVPEWLRQRFDANPVDFASAITSNPAAYGMSSAPGWATPHISVNVHERLYERALDALSTAISSASGLSKARLLWERHLLASTYLNTWSVDEDAVEALKLVWVAEDHHVYFEWARSMIALEPDDPARDDYTEILRRIAACITTLRRGWASNDIERLLRSNDTTFRFLACRLANFSEYEVAFEVLELTRGLISTRTMQIMDVSIAKGTRSNSSCSWVHLTHSPAATVVIGLNETLDGAKCYFGRTFPTLSGRTLAVLFSGVVDYGLIAAQQAGNRTDAAAAATTIAKELTPVADFIMENATGVNIRICPGGYFQAFPVASIETADGLVLGAQMRTAIAPSRTLAAGTDSPVVMSEPVMVASADAVPGYESLPFAALDLGAIARYFEIASVSATAVDLQNLEDGPGTVLHFSGHSYADIDPSKSSMILYGGKMAASDILQSGPRPAFCVLSSCQSGAAHNFQAQDEFLSIQSAFLYAGGQVSIGTSWPVGDLAAYCFTQNLYRQLAAHDKRDASAWIAAFWNSQEWIRRVSLDEIRRLIDESEGTVGLPSSVLGRSSDYQPFASFYDWASFTILARQ</sequence>
<dbReference type="eggNOG" id="COG4995">
    <property type="taxonomic scope" value="Bacteria"/>
</dbReference>
<dbReference type="EMBL" id="BAFC01000004">
    <property type="protein sequence ID" value="GAB37255.1"/>
    <property type="molecule type" value="Genomic_DNA"/>
</dbReference>
<gene>
    <name evidence="3" type="ORF">GOSPT_004_00700</name>
</gene>
<dbReference type="InterPro" id="IPR024983">
    <property type="entry name" value="CHAT_dom"/>
</dbReference>
<comment type="caution">
    <text evidence="3">The sequence shown here is derived from an EMBL/GenBank/DDBJ whole genome shotgun (WGS) entry which is preliminary data.</text>
</comment>
<evidence type="ECO:0000259" key="2">
    <source>
        <dbReference type="Pfam" id="PF12770"/>
    </source>
</evidence>
<dbReference type="Pfam" id="PF12770">
    <property type="entry name" value="CHAT"/>
    <property type="match status" value="1"/>
</dbReference>
<evidence type="ECO:0000313" key="3">
    <source>
        <dbReference type="EMBL" id="GAB37255.1"/>
    </source>
</evidence>
<protein>
    <recommendedName>
        <fullName evidence="2">CHAT domain-containing protein</fullName>
    </recommendedName>
</protein>
<organism evidence="3 4">
    <name type="scientific">Gordonia sputi NBRC 100414</name>
    <dbReference type="NCBI Taxonomy" id="1089453"/>
    <lineage>
        <taxon>Bacteria</taxon>
        <taxon>Bacillati</taxon>
        <taxon>Actinomycetota</taxon>
        <taxon>Actinomycetes</taxon>
        <taxon>Mycobacteriales</taxon>
        <taxon>Gordoniaceae</taxon>
        <taxon>Gordonia</taxon>
    </lineage>
</organism>
<accession>H5TUU7</accession>
<evidence type="ECO:0000256" key="1">
    <source>
        <dbReference type="SAM" id="Coils"/>
    </source>
</evidence>
<keyword evidence="1" id="KW-0175">Coiled coil</keyword>